<dbReference type="PANTHER" id="PTHR31531:SF2">
    <property type="entry name" value="E3 UBIQUITIN-PROTEIN LIGASE E3D"/>
    <property type="match status" value="1"/>
</dbReference>
<dbReference type="GO" id="GO:0030332">
    <property type="term" value="F:cyclin binding"/>
    <property type="evidence" value="ECO:0007669"/>
    <property type="project" value="TreeGrafter"/>
</dbReference>
<dbReference type="GO" id="GO:0043161">
    <property type="term" value="P:proteasome-mediated ubiquitin-dependent protein catabolic process"/>
    <property type="evidence" value="ECO:0007669"/>
    <property type="project" value="TreeGrafter"/>
</dbReference>
<dbReference type="PANTHER" id="PTHR31531">
    <property type="entry name" value="E3 UBIQUITIN-PROTEIN LIGASE E3D FAMILY MEMBER"/>
    <property type="match status" value="1"/>
</dbReference>
<organism evidence="1 2">
    <name type="scientific">Immersiella caudata</name>
    <dbReference type="NCBI Taxonomy" id="314043"/>
    <lineage>
        <taxon>Eukaryota</taxon>
        <taxon>Fungi</taxon>
        <taxon>Dikarya</taxon>
        <taxon>Ascomycota</taxon>
        <taxon>Pezizomycotina</taxon>
        <taxon>Sordariomycetes</taxon>
        <taxon>Sordariomycetidae</taxon>
        <taxon>Sordariales</taxon>
        <taxon>Lasiosphaeriaceae</taxon>
        <taxon>Immersiella</taxon>
    </lineage>
</organism>
<dbReference type="AlphaFoldDB" id="A0AA39XFU2"/>
<gene>
    <name evidence="1" type="ORF">B0T14DRAFT_504568</name>
</gene>
<comment type="caution">
    <text evidence="1">The sequence shown here is derived from an EMBL/GenBank/DDBJ whole genome shotgun (WGS) entry which is preliminary data.</text>
</comment>
<evidence type="ECO:0000313" key="2">
    <source>
        <dbReference type="Proteomes" id="UP001175000"/>
    </source>
</evidence>
<keyword evidence="2" id="KW-1185">Reference proteome</keyword>
<dbReference type="GO" id="GO:0000209">
    <property type="term" value="P:protein polyubiquitination"/>
    <property type="evidence" value="ECO:0007669"/>
    <property type="project" value="TreeGrafter"/>
</dbReference>
<dbReference type="GO" id="GO:0051865">
    <property type="term" value="P:protein autoubiquitination"/>
    <property type="evidence" value="ECO:0007669"/>
    <property type="project" value="TreeGrafter"/>
</dbReference>
<dbReference type="GO" id="GO:0061630">
    <property type="term" value="F:ubiquitin protein ligase activity"/>
    <property type="evidence" value="ECO:0007669"/>
    <property type="project" value="TreeGrafter"/>
</dbReference>
<dbReference type="GO" id="GO:0006513">
    <property type="term" value="P:protein monoubiquitination"/>
    <property type="evidence" value="ECO:0007669"/>
    <property type="project" value="TreeGrafter"/>
</dbReference>
<protein>
    <submittedName>
        <fullName evidence="1">Ubiquitin-conjugating enzyme E2-binding protein</fullName>
    </submittedName>
</protein>
<reference evidence="1" key="1">
    <citation type="submission" date="2023-06" db="EMBL/GenBank/DDBJ databases">
        <title>Genome-scale phylogeny and comparative genomics of the fungal order Sordariales.</title>
        <authorList>
            <consortium name="Lawrence Berkeley National Laboratory"/>
            <person name="Hensen N."/>
            <person name="Bonometti L."/>
            <person name="Westerberg I."/>
            <person name="Brannstrom I.O."/>
            <person name="Guillou S."/>
            <person name="Cros-Aarteil S."/>
            <person name="Calhoun S."/>
            <person name="Haridas S."/>
            <person name="Kuo A."/>
            <person name="Mondo S."/>
            <person name="Pangilinan J."/>
            <person name="Riley R."/>
            <person name="Labutti K."/>
            <person name="Andreopoulos B."/>
            <person name="Lipzen A."/>
            <person name="Chen C."/>
            <person name="Yanf M."/>
            <person name="Daum C."/>
            <person name="Ng V."/>
            <person name="Clum A."/>
            <person name="Steindorff A."/>
            <person name="Ohm R."/>
            <person name="Martin F."/>
            <person name="Silar P."/>
            <person name="Natvig D."/>
            <person name="Lalanne C."/>
            <person name="Gautier V."/>
            <person name="Ament-Velasquez S.L."/>
            <person name="Kruys A."/>
            <person name="Hutchinson M.I."/>
            <person name="Powell A.J."/>
            <person name="Barry K."/>
            <person name="Miller A.N."/>
            <person name="Grigoriev I.V."/>
            <person name="Debuchy R."/>
            <person name="Gladieux P."/>
            <person name="Thoren M.H."/>
            <person name="Johannesson H."/>
        </authorList>
    </citation>
    <scope>NUCLEOTIDE SEQUENCE</scope>
    <source>
        <strain evidence="1">CBS 606.72</strain>
    </source>
</reference>
<accession>A0AA39XFU2</accession>
<name>A0AA39XFU2_9PEZI</name>
<dbReference type="GO" id="GO:0031624">
    <property type="term" value="F:ubiquitin conjugating enzyme binding"/>
    <property type="evidence" value="ECO:0007669"/>
    <property type="project" value="TreeGrafter"/>
</dbReference>
<evidence type="ECO:0000313" key="1">
    <source>
        <dbReference type="EMBL" id="KAK0632562.1"/>
    </source>
</evidence>
<proteinExistence type="predicted"/>
<dbReference type="EMBL" id="JAULSU010000001">
    <property type="protein sequence ID" value="KAK0632562.1"/>
    <property type="molecule type" value="Genomic_DNA"/>
</dbReference>
<dbReference type="InterPro" id="IPR019193">
    <property type="entry name" value="UBQ-conj_enz_E2-bd_prot"/>
</dbReference>
<dbReference type="Pfam" id="PF09814">
    <property type="entry name" value="HECT_2"/>
    <property type="match status" value="1"/>
</dbReference>
<dbReference type="GO" id="GO:0005634">
    <property type="term" value="C:nucleus"/>
    <property type="evidence" value="ECO:0007669"/>
    <property type="project" value="TreeGrafter"/>
</dbReference>
<dbReference type="GO" id="GO:0005829">
    <property type="term" value="C:cytosol"/>
    <property type="evidence" value="ECO:0007669"/>
    <property type="project" value="TreeGrafter"/>
</dbReference>
<sequence length="393" mass="42510">MEPQMSVYAELRSYIQMISVAVSLPSPSDASTRLTIAADGVAIRVSHRGDTRHLRLPAKAALGVTSIPVQKQGVTTVEWRLPLSPDDTSQDSTAEDGTSLWSAMDLEVESGVGCRNCGASIINTSSVAWKDLPSENWAEMMDFWHCHKPADHGHSHGHTDAGKADEASLAARGYGASSTISAQKGIGFVDLTTMLFSENDCHGLTFSISTFDQGSTSREDMVETKSQSLNIFCSSCQIQLGFFNLRAAAVTLLKWQVSCKSASGILPNVSECLAATISSTISRSGSAKSIVVPVAGSPEKADQVIHIWVLLSRGIVYSSSTIEGSIPALRLFYRLISQEEADRMLEGMICDAQEINLPVTAIKQVIHHLEESNKLLPGSERIFKNWKVGLLKR</sequence>
<dbReference type="GO" id="GO:0000151">
    <property type="term" value="C:ubiquitin ligase complex"/>
    <property type="evidence" value="ECO:0007669"/>
    <property type="project" value="TreeGrafter"/>
</dbReference>
<dbReference type="Proteomes" id="UP001175000">
    <property type="component" value="Unassembled WGS sequence"/>
</dbReference>